<keyword evidence="5" id="KW-0966">Cell projection</keyword>
<dbReference type="Pfam" id="PF01833">
    <property type="entry name" value="TIG"/>
    <property type="match status" value="1"/>
</dbReference>
<dbReference type="SUPFAM" id="SSF51126">
    <property type="entry name" value="Pectin lyase-like"/>
    <property type="match status" value="1"/>
</dbReference>
<dbReference type="GO" id="GO:0042995">
    <property type="term" value="C:cell projection"/>
    <property type="evidence" value="ECO:0007669"/>
    <property type="project" value="UniProtKB-SubCell"/>
</dbReference>
<name>A0A4R8W423_9MICO</name>
<evidence type="ECO:0000256" key="1">
    <source>
        <dbReference type="ARBA" id="ARBA00004316"/>
    </source>
</evidence>
<dbReference type="InterPro" id="IPR014756">
    <property type="entry name" value="Ig_E-set"/>
</dbReference>
<feature type="domain" description="IPT/TIG" evidence="6">
    <location>
        <begin position="1091"/>
        <end position="1162"/>
    </location>
</feature>
<feature type="domain" description="SD-repeat containing protein B" evidence="7">
    <location>
        <begin position="494"/>
        <end position="563"/>
    </location>
</feature>
<dbReference type="Proteomes" id="UP000297643">
    <property type="component" value="Unassembled WGS sequence"/>
</dbReference>
<evidence type="ECO:0008006" key="10">
    <source>
        <dbReference type="Google" id="ProtNLM"/>
    </source>
</evidence>
<dbReference type="InterPro" id="IPR002909">
    <property type="entry name" value="IPT_dom"/>
</dbReference>
<keyword evidence="4" id="KW-0732">Signal</keyword>
<keyword evidence="3" id="KW-0964">Secreted</keyword>
<dbReference type="InterPro" id="IPR033764">
    <property type="entry name" value="Sdr_B"/>
</dbReference>
<dbReference type="SMART" id="SM00710">
    <property type="entry name" value="PbH1"/>
    <property type="match status" value="5"/>
</dbReference>
<gene>
    <name evidence="8" type="ORF">E3O32_12300</name>
</gene>
<evidence type="ECO:0000256" key="5">
    <source>
        <dbReference type="ARBA" id="ARBA00023273"/>
    </source>
</evidence>
<keyword evidence="9" id="KW-1185">Reference proteome</keyword>
<dbReference type="SUPFAM" id="SSF117074">
    <property type="entry name" value="Hypothetical protein PA1324"/>
    <property type="match status" value="1"/>
</dbReference>
<evidence type="ECO:0000313" key="9">
    <source>
        <dbReference type="Proteomes" id="UP000297643"/>
    </source>
</evidence>
<evidence type="ECO:0000313" key="8">
    <source>
        <dbReference type="EMBL" id="TFC02008.1"/>
    </source>
</evidence>
<comment type="caution">
    <text evidence="8">The sequence shown here is derived from an EMBL/GenBank/DDBJ whole genome shotgun (WGS) entry which is preliminary data.</text>
</comment>
<reference evidence="8 9" key="1">
    <citation type="submission" date="2019-03" db="EMBL/GenBank/DDBJ databases">
        <title>Genomics of glacier-inhabiting Cryobacterium strains.</title>
        <authorList>
            <person name="Liu Q."/>
            <person name="Xin Y.-H."/>
        </authorList>
    </citation>
    <scope>NUCLEOTIDE SEQUENCE [LARGE SCALE GENOMIC DNA]</scope>
    <source>
        <strain evidence="8 9">RHLT2-21</strain>
    </source>
</reference>
<proteinExistence type="predicted"/>
<dbReference type="InterPro" id="IPR011050">
    <property type="entry name" value="Pectin_lyase_fold/virulence"/>
</dbReference>
<organism evidence="8 9">
    <name type="scientific">Cryobacterium mannosilyticum</name>
    <dbReference type="NCBI Taxonomy" id="1259190"/>
    <lineage>
        <taxon>Bacteria</taxon>
        <taxon>Bacillati</taxon>
        <taxon>Actinomycetota</taxon>
        <taxon>Actinomycetes</taxon>
        <taxon>Micrococcales</taxon>
        <taxon>Microbacteriaceae</taxon>
        <taxon>Cryobacterium</taxon>
    </lineage>
</organism>
<dbReference type="InterPro" id="IPR013783">
    <property type="entry name" value="Ig-like_fold"/>
</dbReference>
<dbReference type="Gene3D" id="2.60.40.10">
    <property type="entry name" value="Immunoglobulins"/>
    <property type="match status" value="2"/>
</dbReference>
<accession>A0A4R8W423</accession>
<protein>
    <recommendedName>
        <fullName evidence="10">SD-repeat containing protein B domain-containing protein</fullName>
    </recommendedName>
</protein>
<evidence type="ECO:0000256" key="4">
    <source>
        <dbReference type="ARBA" id="ARBA00022729"/>
    </source>
</evidence>
<dbReference type="GO" id="GO:0005576">
    <property type="term" value="C:extracellular region"/>
    <property type="evidence" value="ECO:0007669"/>
    <property type="project" value="UniProtKB-SubCell"/>
</dbReference>
<dbReference type="Pfam" id="PF17210">
    <property type="entry name" value="SdrD_B"/>
    <property type="match status" value="1"/>
</dbReference>
<dbReference type="EMBL" id="SOFM01000038">
    <property type="protein sequence ID" value="TFC02008.1"/>
    <property type="molecule type" value="Genomic_DNA"/>
</dbReference>
<comment type="subcellular location">
    <subcellularLocation>
        <location evidence="1">Cell projection</location>
    </subcellularLocation>
    <subcellularLocation>
        <location evidence="2">Secreted</location>
    </subcellularLocation>
</comment>
<evidence type="ECO:0000256" key="2">
    <source>
        <dbReference type="ARBA" id="ARBA00004613"/>
    </source>
</evidence>
<sequence length="2252" mass="233653">MSIPHPGLSQPVAADHHGDVQTMEVSMEAMKHSTGVKPPKRPLWQRIVNAATALAMPVAMLVALPALPAQAATTSDLSLNVISARTEPRAFAGTGVVKGDDIPNFTYIINEDNTGTTAQRSPAPDSGCAATDPLYPASCDWPSIKEVPHTTSPIVRQGDQADFVGGLTLPDGRYLISVLADGYKIDGAHFSVPLPATGLVTVELQPNPLPDSTLRAFIFRDTAPTNGANDQGEPGLAGFVGHVADTLGELQTDVYGNPLCTVYVGENPDTHLIPLASLDATMSPVPIAGTGGRCVSDADGLLTMPHLGSNRYVLTATPPDGQIWIQTTTLEGNHDFDTWLMEGSTGYDTEALVAGEPVPGPIFGFVPPTNTLAAGAAGRITGVVVTAKQYTPPKGGDFNYWLGMTGSKMGKPIVRPWLSLADLQNGDQAVWVGQGDANGAFDISGVPDGNYSLSWWDEPQNYFLNLVNVTVSGGQTVQMGNVPISGWWTEYDGYVFNDTNRNGVRDPGESGLPNFTLTMRKQDNSLMDRGTNVVTSDSTGYYHFESAYPLSEWTVMENYKDSFYTTGVTYQADNQPTPTTVKGAGVDVSVLSIIGLSGRMDWGVHTYDPTGANGIDPRNGGIVGSVSYDTTRNELDPQYAASEDWQPGVSDVPVELYATVDCGTNANTPCGGTNDAYELASDGSLAKGKLLNTYLSEHWSRPTGCVARDVDGNPLVHAKDNPAAYDENVLVPNQETDGECISSFMQGVQFGPYPTDQGTAAANFGAAVDGNYGFGDACTGTLVATDPSAPVCNGGTFEPLTSGDYLVRVAIPKDATGNPMYKVTGEEDINIGNGDQIVPQVPPPSCAGTLHTVDLLGAAADNYPALVGNDTNGAPTGVTVPASTPVANATFLDIGGSPYEGSAKPSCDTKLVRVNNGKSVVPMFNIFTAVPIPSRLRGLIVDDINFSTDSRSTLYGEKTGVAFAPVGIYDFANRLVTTVESDFNGSYDVLLPSTNHISCPTPSGVCANMYRFVGNDPGIPGRLNANYNPRYRSIATEFEALPGVTIPTDLAPTQVGVYVGSPTTGVNTAVACTLDGATPQLFAVSQPYVAATGTRSFTIAGTGFGANRGTGQVTLGNTPLDITAWSDTSISATVPGVVPVGAHQLGIMADNGQSTINGLTFHVLGTGYDPALREVGPGRSYATIQAALDAAFTNNGDDLVVVYPAPSTRANPRGAYYENLVVASPVKLQGVGSGGFQGTAFVPGSIIDAGAFGGDTALAAAWFTKVGGLTWDGNQAVNDGEAIYVLASQNATTASGAARQFTSGFKASIDGFDIRGGDQVGFPGNVDGLTGGPTGLPPNITTQGGAIFANAYARFLQITNNVVDNNGGGYGTIRIGTPDLAAPNTSQHNENVRIANNRIIANAGTNLAGGIGLYAGSDGYEVAANDICGNFSLEYGGGLSAYGLSPGGKIHHNRMYFNSSNDEGGAIMIAGQLPATVGALSPGSGPVDIYANQIQANMANDDGGGIRFLMAGDYPMNVYNNMIVNNVSTHEGGGIGINDAPNVRVFNNTIMKNLSTATAVTSNGQPAPAGLSTSANSDQLQATLPGGSSTFSNPLMFNNILWDNRAGTRAGTTVTGIGLAGATDINNWDLGVADGTGVLAPTNSVVQQNTASHPFTTSPTNSSADPAVVSTYDVSVSFATWRQNPAFVDATLVTLEAPPNLLGNYHLANCPGSPACNLGAASRGGVNAPATDFDNQARPALGGFDSGADEFGAVTPPPPSSDLYFSTAGNTNPPGVAGTTDDADIYLWNGTAFSRSIDVTAAPYNVPGAANTDGFSRVDATHFYASFTGNVTLPGIGAVADEDVVYFNGTAWSLWFDGSAHGVGGNIDLGAVSVVGNTLFFSTGNDAVPPGAGGYGDNADVYRWDGGSSYTRVLDATAAPYNLPNSGSATGATNPNVDGLIWRDAKHFYLSFSNTTTTVPGLGAVNDEDVVYFDGTSWSLYFNGGSHGLTSAAQDLDAIAFASGALPPLPPPAGQDLYFSTQGNTNPPGVGGTADDADVYLWNGGTFSRVNAMTTAPYGLPATANVDGYDRVDDTHFYLSFTALVNVPGLGNVRDEDVVYFNGTSWSLFFDGSAHGLGGNDNLDLDAISVVGTTLYFSTLGNSNPPGVGGAADDADIYSWNGSAYSRVIDASAAPYSLPGTANVDGFVRIDATHFYLSFSNANTTVPVLGSVHDEDVIYYNAGTWSVYFDGTAHGLGATGSLNVDAFDLPTP</sequence>
<evidence type="ECO:0000256" key="3">
    <source>
        <dbReference type="ARBA" id="ARBA00022525"/>
    </source>
</evidence>
<dbReference type="InterPro" id="IPR006626">
    <property type="entry name" value="PbH1"/>
</dbReference>
<evidence type="ECO:0000259" key="7">
    <source>
        <dbReference type="Pfam" id="PF17210"/>
    </source>
</evidence>
<dbReference type="GO" id="GO:0005975">
    <property type="term" value="P:carbohydrate metabolic process"/>
    <property type="evidence" value="ECO:0007669"/>
    <property type="project" value="UniProtKB-ARBA"/>
</dbReference>
<evidence type="ECO:0000259" key="6">
    <source>
        <dbReference type="Pfam" id="PF01833"/>
    </source>
</evidence>
<dbReference type="SUPFAM" id="SSF81296">
    <property type="entry name" value="E set domains"/>
    <property type="match status" value="1"/>
</dbReference>